<feature type="region of interest" description="Disordered" evidence="1">
    <location>
        <begin position="57"/>
        <end position="80"/>
    </location>
</feature>
<dbReference type="EMBL" id="CP118942">
    <property type="protein sequence ID" value="WEE28336.1"/>
    <property type="molecule type" value="Genomic_DNA"/>
</dbReference>
<evidence type="ECO:0000256" key="1">
    <source>
        <dbReference type="SAM" id="MobiDB-lite"/>
    </source>
</evidence>
<protein>
    <submittedName>
        <fullName evidence="2">Uncharacterized protein</fullName>
    </submittedName>
</protein>
<dbReference type="RefSeq" id="WP_275115893.1">
    <property type="nucleotide sequence ID" value="NZ_CP118942.1"/>
</dbReference>
<organism evidence="2 3">
    <name type="scientific">Aeromonas hydrophila</name>
    <dbReference type="NCBI Taxonomy" id="644"/>
    <lineage>
        <taxon>Bacteria</taxon>
        <taxon>Pseudomonadati</taxon>
        <taxon>Pseudomonadota</taxon>
        <taxon>Gammaproteobacteria</taxon>
        <taxon>Aeromonadales</taxon>
        <taxon>Aeromonadaceae</taxon>
        <taxon>Aeromonas</taxon>
    </lineage>
</organism>
<gene>
    <name evidence="2" type="ORF">PY771_08460</name>
</gene>
<dbReference type="Proteomes" id="UP001214666">
    <property type="component" value="Chromosome"/>
</dbReference>
<evidence type="ECO:0000313" key="3">
    <source>
        <dbReference type="Proteomes" id="UP001214666"/>
    </source>
</evidence>
<dbReference type="AlphaFoldDB" id="A0AAX3PA96"/>
<sequence length="80" mass="9319">MIYEIISLALLGAVIIYTSKVMYDVEKSYNSLLEAYKDANRKLEYMVKLKDGTLQPLEEYEAENPPTETRTMHITKKENK</sequence>
<evidence type="ECO:0000313" key="2">
    <source>
        <dbReference type="EMBL" id="WEE28336.1"/>
    </source>
</evidence>
<name>A0AAX3PA96_AERHY</name>
<accession>A0AAX3PA96</accession>
<reference evidence="2" key="1">
    <citation type="submission" date="2023-02" db="EMBL/GenBank/DDBJ databases">
        <title>The sequence of Aeromonas hydrophila K533.</title>
        <authorList>
            <person name="Luo X."/>
        </authorList>
    </citation>
    <scope>NUCLEOTIDE SEQUENCE</scope>
    <source>
        <strain evidence="2">K533</strain>
    </source>
</reference>
<proteinExistence type="predicted"/>